<evidence type="ECO:0000313" key="2">
    <source>
        <dbReference type="EMBL" id="EKZ1925733.1"/>
    </source>
</evidence>
<dbReference type="Gene3D" id="1.10.260.40">
    <property type="entry name" value="lambda repressor-like DNA-binding domains"/>
    <property type="match status" value="1"/>
</dbReference>
<accession>A0AAI9CID0</accession>
<dbReference type="EMBL" id="ABLTIR010000009">
    <property type="protein sequence ID" value="EKZ1925733.1"/>
    <property type="molecule type" value="Genomic_DNA"/>
</dbReference>
<gene>
    <name evidence="2" type="ORF">REH87_000704</name>
</gene>
<sequence>MVSQDAVAEFVEFLRQSLPETTVSVDAPSHAAGEWFIDIIHNDFETQVSWQPLHGFGLFTAPVGYGDRPNEIFASPSHAATRVTQVYLEWQHTHRIRAIHLSELRNILGVQQAALASAMLLSQPAISRFESRDDVKISTLSSYVEAIGGRLDIRANFDGLGISVDLYRSQDAHHDQEEELA</sequence>
<dbReference type="PROSITE" id="PS50943">
    <property type="entry name" value="HTH_CROC1"/>
    <property type="match status" value="1"/>
</dbReference>
<dbReference type="InterPro" id="IPR001387">
    <property type="entry name" value="Cro/C1-type_HTH"/>
</dbReference>
<feature type="domain" description="HTH cro/C1-type" evidence="1">
    <location>
        <begin position="101"/>
        <end position="154"/>
    </location>
</feature>
<protein>
    <submittedName>
        <fullName evidence="2">Helix-turn-helix transcriptional regulator</fullName>
    </submittedName>
</protein>
<comment type="caution">
    <text evidence="2">The sequence shown here is derived from an EMBL/GenBank/DDBJ whole genome shotgun (WGS) entry which is preliminary data.</text>
</comment>
<evidence type="ECO:0000259" key="1">
    <source>
        <dbReference type="PROSITE" id="PS50943"/>
    </source>
</evidence>
<reference evidence="2" key="1">
    <citation type="submission" date="2023-08" db="EMBL/GenBank/DDBJ databases">
        <authorList>
            <consortium name="Clinical and Environmental Microbiology Branch: Whole genome sequencing antimicrobial resistance pathogens in the healthcare setting"/>
        </authorList>
    </citation>
    <scope>NUCLEOTIDE SEQUENCE</scope>
    <source>
        <strain evidence="2">2023CJ-00293</strain>
    </source>
</reference>
<dbReference type="RefSeq" id="WP_053092252.1">
    <property type="nucleotide sequence ID" value="NZ_MQYS01000017.1"/>
</dbReference>
<dbReference type="AlphaFoldDB" id="A0AAI9CID0"/>
<dbReference type="CDD" id="cd00093">
    <property type="entry name" value="HTH_XRE"/>
    <property type="match status" value="1"/>
</dbReference>
<organism evidence="2 3">
    <name type="scientific">Stenotrophomonas maltophilia</name>
    <name type="common">Pseudomonas maltophilia</name>
    <name type="synonym">Xanthomonas maltophilia</name>
    <dbReference type="NCBI Taxonomy" id="40324"/>
    <lineage>
        <taxon>Bacteria</taxon>
        <taxon>Pseudomonadati</taxon>
        <taxon>Pseudomonadota</taxon>
        <taxon>Gammaproteobacteria</taxon>
        <taxon>Lysobacterales</taxon>
        <taxon>Lysobacteraceae</taxon>
        <taxon>Stenotrophomonas</taxon>
        <taxon>Stenotrophomonas maltophilia group</taxon>
    </lineage>
</organism>
<dbReference type="GO" id="GO:0003677">
    <property type="term" value="F:DNA binding"/>
    <property type="evidence" value="ECO:0007669"/>
    <property type="project" value="InterPro"/>
</dbReference>
<evidence type="ECO:0000313" key="3">
    <source>
        <dbReference type="Proteomes" id="UP001225498"/>
    </source>
</evidence>
<name>A0AAI9CID0_STEMA</name>
<dbReference type="Proteomes" id="UP001225498">
    <property type="component" value="Unassembled WGS sequence"/>
</dbReference>
<proteinExistence type="predicted"/>
<dbReference type="InterPro" id="IPR010982">
    <property type="entry name" value="Lambda_DNA-bd_dom_sf"/>
</dbReference>
<dbReference type="SUPFAM" id="SSF47413">
    <property type="entry name" value="lambda repressor-like DNA-binding domains"/>
    <property type="match status" value="1"/>
</dbReference>